<dbReference type="SUPFAM" id="SSF52540">
    <property type="entry name" value="P-loop containing nucleoside triphosphate hydrolases"/>
    <property type="match status" value="2"/>
</dbReference>
<dbReference type="GO" id="GO:0006457">
    <property type="term" value="P:protein folding"/>
    <property type="evidence" value="ECO:0007669"/>
    <property type="project" value="InterPro"/>
</dbReference>
<dbReference type="InterPro" id="IPR049730">
    <property type="entry name" value="SNF2/RAD54-like_C"/>
</dbReference>
<dbReference type="InterPro" id="IPR038718">
    <property type="entry name" value="SNF2-like_sf"/>
</dbReference>
<feature type="compositionally biased region" description="Polar residues" evidence="3">
    <location>
        <begin position="365"/>
        <end position="386"/>
    </location>
</feature>
<dbReference type="GO" id="GO:0015616">
    <property type="term" value="F:DNA translocase activity"/>
    <property type="evidence" value="ECO:0007669"/>
    <property type="project" value="TreeGrafter"/>
</dbReference>
<sequence length="1535" mass="169773">MNSGGNSKPSFSVQTDKNTDHLPKKNPQRGLTRRSPLAQLSPAAKTIEKNPAISKHMSEGKGRSVEQPCARAGQKQPPTRTAGTQHSRRSMGPSPSFDLFRDSDIYDSDGEDTETKEEMAAGKDGARERPRHGRALEGCVEGDQGQAGRHSNGSYGSEGESDGDYDDDDTVEGEEEEEDEENAVDSDGDEYEESGDEDEEYGEEENAEKKAVEVDNEEEAAEEEEEEEEEEESEEVGEEEFEEDEEEEEESPRVKGISRSSGVREPSSKKQERSETAEGKGVENAEEGREEQSGQHVENGDGLHEKQQRLKSAEKTKQESTNGESNDSDPVRRLSFASVPPQNGRKTPPATSKPICAEPARRKSASPTTSAKGSDNNNEFRQQFASRRSEKGGTSDDGKTGKGETEASEKKDGESRSSPPSDVTPAITKSRQTPGEEIDGDDESLVFRRHRKKGEMPVKKGTSASPSPSLSSTAGRERRRDSSSSSAARRRASTSSSSSLHAVGGGNASAERWDADASDLAHQLDGLDLKRGEKSSRRKEVVEPEEREKGGREASTTTIPRRRKLCAVKPQWTPQSEEKWRQDAYKAVCGESGESDEWEEEGDIPQVVEIDDSPIVRQEGGKAPQQSTRRPDIGKGGNDVELLGDSLRSLDVSSSRPTREKSIKDGKAAEQQQQQEEEVSTSGTRLKKAMDGEGEKTSSPSRVSATAESNGERSAAAAAVDEDLILGGGKYILRAKVAKMLYAHQIGGVKWLWTLHEKKMGGILGDDMGLGKTMQVAAFLDGLFRSKLVRKALIVAPGTLLPHWEKELGVVGLAKVTDKYHGGTPLQRERVLMKVLQRGGVLLTTYEMVNYNVKALRGDIHGRDGFGDTGDDLDTWDYVILDEGHTIKNHTTKKAQNLRLIPSGIRVIISGTPIQNNLREMWALYDYCCEGLLGDLQYFREEYEKKITNGSHKEASQREKVIGNAAAKALRNRIAPFFLRREKKDVFPSRAKSDDDTGATEASQSSETASTAGKESTLGRKNDLIVWLPPTRTQERLYVTFTQSDYVKSILNESRSALAALGVLKKICVHPELLTKNASDIIEEGAEELLNPTLRTARKGKGIDDDFVEAVAMAKELVETRDSGIREEDEEQSCKIKFLFSLMKNLIADGHRTLIFSQSKKMLDIIQEKVKANRVRHCRIDGDVSKPADRQRLVDKFQSDESISLCLLTTQVGGLGLTLTGADRVIIVDPAWNPSVDNQAVDRAYRIGQERDVIVYRLITCGTIEEVIYRRQVFKAGLMKTAVEKKRQTSYFSRQELEEVFRVKIGRFKKSETQEQLEMLHGDEQAHLPDNIKKHIGFLKQSGAAGVSQHDLLYKDENKEKLPDYVSPEKFPTSARRRSMAGFPGRPQTVQKTSQKPQMRPGMSAVPDKRAQAIAAKRDQVGMIGTKLGMLETQLEAQMKHATNESFLGKLPDGGQRIKQKVVEISNEIERLRCEKSKLNDELRSLDSDSSSDNTHWRSATSVFPKIPIIDVDKRPSSSAADELVSRIGNLSVRR</sequence>
<feature type="region of interest" description="Disordered" evidence="3">
    <location>
        <begin position="1"/>
        <end position="714"/>
    </location>
</feature>
<dbReference type="SMART" id="SM00490">
    <property type="entry name" value="HELICc"/>
    <property type="match status" value="1"/>
</dbReference>
<evidence type="ECO:0000259" key="5">
    <source>
        <dbReference type="PROSITE" id="PS51194"/>
    </source>
</evidence>
<feature type="compositionally biased region" description="Acidic residues" evidence="3">
    <location>
        <begin position="214"/>
        <end position="250"/>
    </location>
</feature>
<feature type="domain" description="Helicase C-terminal" evidence="5">
    <location>
        <begin position="1135"/>
        <end position="1298"/>
    </location>
</feature>
<dbReference type="InterPro" id="IPR001650">
    <property type="entry name" value="Helicase_C-like"/>
</dbReference>
<feature type="compositionally biased region" description="Acidic residues" evidence="3">
    <location>
        <begin position="593"/>
        <end position="603"/>
    </location>
</feature>
<dbReference type="SMART" id="SM00487">
    <property type="entry name" value="DEXDc"/>
    <property type="match status" value="1"/>
</dbReference>
<dbReference type="Pfam" id="PF00176">
    <property type="entry name" value="SNF2-rel_dom"/>
    <property type="match status" value="1"/>
</dbReference>
<feature type="compositionally biased region" description="Basic and acidic residues" evidence="3">
    <location>
        <begin position="266"/>
        <end position="318"/>
    </location>
</feature>
<dbReference type="STRING" id="69332.A0A388LMN2"/>
<proteinExistence type="predicted"/>
<dbReference type="Gene3D" id="3.40.50.300">
    <property type="entry name" value="P-loop containing nucleotide triphosphate hydrolases"/>
    <property type="match status" value="1"/>
</dbReference>
<dbReference type="GO" id="GO:0005524">
    <property type="term" value="F:ATP binding"/>
    <property type="evidence" value="ECO:0007669"/>
    <property type="project" value="InterPro"/>
</dbReference>
<feature type="region of interest" description="Disordered" evidence="3">
    <location>
        <begin position="988"/>
        <end position="1016"/>
    </location>
</feature>
<feature type="compositionally biased region" description="Low complexity" evidence="3">
    <location>
        <begin position="643"/>
        <end position="656"/>
    </location>
</feature>
<dbReference type="GO" id="GO:0016787">
    <property type="term" value="F:hydrolase activity"/>
    <property type="evidence" value="ECO:0007669"/>
    <property type="project" value="UniProtKB-KW"/>
</dbReference>
<feature type="compositionally biased region" description="Low complexity" evidence="3">
    <location>
        <begin position="999"/>
        <end position="1013"/>
    </location>
</feature>
<keyword evidence="2" id="KW-0175">Coiled coil</keyword>
<comment type="caution">
    <text evidence="6">The sequence shown here is derived from an EMBL/GenBank/DDBJ whole genome shotgun (WGS) entry which is preliminary data.</text>
</comment>
<dbReference type="EMBL" id="BFEA01000442">
    <property type="protein sequence ID" value="GBG83531.1"/>
    <property type="molecule type" value="Genomic_DNA"/>
</dbReference>
<dbReference type="CDD" id="cd18793">
    <property type="entry name" value="SF2_C_SNF"/>
    <property type="match status" value="1"/>
</dbReference>
<feature type="compositionally biased region" description="Basic and acidic residues" evidence="3">
    <location>
        <begin position="657"/>
        <end position="668"/>
    </location>
</feature>
<name>A0A388LMN2_CHABU</name>
<reference evidence="6 7" key="1">
    <citation type="journal article" date="2018" name="Cell">
        <title>The Chara Genome: Secondary Complexity and Implications for Plant Terrestrialization.</title>
        <authorList>
            <person name="Nishiyama T."/>
            <person name="Sakayama H."/>
            <person name="Vries J.D."/>
            <person name="Buschmann H."/>
            <person name="Saint-Marcoux D."/>
            <person name="Ullrich K.K."/>
            <person name="Haas F.B."/>
            <person name="Vanderstraeten L."/>
            <person name="Becker D."/>
            <person name="Lang D."/>
            <person name="Vosolsobe S."/>
            <person name="Rombauts S."/>
            <person name="Wilhelmsson P.K.I."/>
            <person name="Janitza P."/>
            <person name="Kern R."/>
            <person name="Heyl A."/>
            <person name="Rumpler F."/>
            <person name="Villalobos L.I.A.C."/>
            <person name="Clay J.M."/>
            <person name="Skokan R."/>
            <person name="Toyoda A."/>
            <person name="Suzuki Y."/>
            <person name="Kagoshima H."/>
            <person name="Schijlen E."/>
            <person name="Tajeshwar N."/>
            <person name="Catarino B."/>
            <person name="Hetherington A.J."/>
            <person name="Saltykova A."/>
            <person name="Bonnot C."/>
            <person name="Breuninger H."/>
            <person name="Symeonidi A."/>
            <person name="Radhakrishnan G.V."/>
            <person name="Van Nieuwerburgh F."/>
            <person name="Deforce D."/>
            <person name="Chang C."/>
            <person name="Karol K.G."/>
            <person name="Hedrich R."/>
            <person name="Ulvskov P."/>
            <person name="Glockner G."/>
            <person name="Delwiche C.F."/>
            <person name="Petrasek J."/>
            <person name="Van de Peer Y."/>
            <person name="Friml J."/>
            <person name="Beilby M."/>
            <person name="Dolan L."/>
            <person name="Kohara Y."/>
            <person name="Sugano S."/>
            <person name="Fujiyama A."/>
            <person name="Delaux P.-M."/>
            <person name="Quint M."/>
            <person name="TheiBen G."/>
            <person name="Hagemann M."/>
            <person name="Harholt J."/>
            <person name="Dunand C."/>
            <person name="Zachgo S."/>
            <person name="Langdale J."/>
            <person name="Maumus F."/>
            <person name="Straeten D.V.D."/>
            <person name="Gould S.B."/>
            <person name="Rensing S.A."/>
        </authorList>
    </citation>
    <scope>NUCLEOTIDE SEQUENCE [LARGE SCALE GENOMIC DNA]</scope>
    <source>
        <strain evidence="6 7">S276</strain>
    </source>
</reference>
<dbReference type="InterPro" id="IPR014001">
    <property type="entry name" value="Helicase_ATP-bd"/>
</dbReference>
<dbReference type="PROSITE" id="PS51192">
    <property type="entry name" value="HELICASE_ATP_BIND_1"/>
    <property type="match status" value="1"/>
</dbReference>
<evidence type="ECO:0000256" key="3">
    <source>
        <dbReference type="SAM" id="MobiDB-lite"/>
    </source>
</evidence>
<feature type="compositionally biased region" description="Acidic residues" evidence="3">
    <location>
        <begin position="159"/>
        <end position="206"/>
    </location>
</feature>
<feature type="coiled-coil region" evidence="2">
    <location>
        <begin position="1455"/>
        <end position="1489"/>
    </location>
</feature>
<organism evidence="6 7">
    <name type="scientific">Chara braunii</name>
    <name type="common">Braun's stonewort</name>
    <dbReference type="NCBI Taxonomy" id="69332"/>
    <lineage>
        <taxon>Eukaryota</taxon>
        <taxon>Viridiplantae</taxon>
        <taxon>Streptophyta</taxon>
        <taxon>Charophyceae</taxon>
        <taxon>Charales</taxon>
        <taxon>Characeae</taxon>
        <taxon>Chara</taxon>
    </lineage>
</organism>
<feature type="domain" description="Helicase ATP-binding" evidence="4">
    <location>
        <begin position="753"/>
        <end position="931"/>
    </location>
</feature>
<feature type="compositionally biased region" description="Basic and acidic residues" evidence="3">
    <location>
        <begin position="116"/>
        <end position="128"/>
    </location>
</feature>
<dbReference type="PANTHER" id="PTHR45629:SF7">
    <property type="entry name" value="DNA EXCISION REPAIR PROTEIN ERCC-6-RELATED"/>
    <property type="match status" value="1"/>
</dbReference>
<dbReference type="InterPro" id="IPR027417">
    <property type="entry name" value="P-loop_NTPase"/>
</dbReference>
<feature type="compositionally biased region" description="Low complexity" evidence="3">
    <location>
        <begin position="483"/>
        <end position="499"/>
    </location>
</feature>
<feature type="compositionally biased region" description="Polar residues" evidence="3">
    <location>
        <begin position="1388"/>
        <end position="1397"/>
    </location>
</feature>
<feature type="region of interest" description="Disordered" evidence="3">
    <location>
        <begin position="1363"/>
        <end position="1405"/>
    </location>
</feature>
<keyword evidence="7" id="KW-1185">Reference proteome</keyword>
<dbReference type="InterPro" id="IPR050496">
    <property type="entry name" value="SNF2_RAD54_helicase_repair"/>
</dbReference>
<dbReference type="OrthoDB" id="413460at2759"/>
<gene>
    <name evidence="6" type="ORF">CBR_g37246</name>
</gene>
<feature type="compositionally biased region" description="Polar residues" evidence="3">
    <location>
        <begin position="416"/>
        <end position="433"/>
    </location>
</feature>
<evidence type="ECO:0000313" key="7">
    <source>
        <dbReference type="Proteomes" id="UP000265515"/>
    </source>
</evidence>
<dbReference type="Gene3D" id="3.40.50.10810">
    <property type="entry name" value="Tandem AAA-ATPase domain"/>
    <property type="match status" value="1"/>
</dbReference>
<dbReference type="InterPro" id="IPR000330">
    <property type="entry name" value="SNF2_N"/>
</dbReference>
<dbReference type="Pfam" id="PF00271">
    <property type="entry name" value="Helicase_C"/>
    <property type="match status" value="1"/>
</dbReference>
<dbReference type="InterPro" id="IPR018370">
    <property type="entry name" value="Chaperonin_Cpn60_CS"/>
</dbReference>
<dbReference type="Gramene" id="GBG83531">
    <property type="protein sequence ID" value="GBG83531"/>
    <property type="gene ID" value="CBR_g37246"/>
</dbReference>
<feature type="compositionally biased region" description="Basic and acidic residues" evidence="3">
    <location>
        <begin position="525"/>
        <end position="552"/>
    </location>
</feature>
<feature type="compositionally biased region" description="Polar residues" evidence="3">
    <location>
        <begin position="76"/>
        <end position="85"/>
    </location>
</feature>
<accession>A0A388LMN2</accession>
<feature type="compositionally biased region" description="Basic and acidic residues" evidence="3">
    <location>
        <begin position="387"/>
        <end position="415"/>
    </location>
</feature>
<dbReference type="Proteomes" id="UP000265515">
    <property type="component" value="Unassembled WGS sequence"/>
</dbReference>
<protein>
    <submittedName>
        <fullName evidence="6">Uncharacterized protein</fullName>
    </submittedName>
</protein>
<dbReference type="OMA" id="EPLELMM"/>
<feature type="compositionally biased region" description="Low complexity" evidence="3">
    <location>
        <begin position="461"/>
        <end position="474"/>
    </location>
</feature>
<dbReference type="PROSITE" id="PS00296">
    <property type="entry name" value="CHAPERONINS_CPN60"/>
    <property type="match status" value="1"/>
</dbReference>
<evidence type="ECO:0000259" key="4">
    <source>
        <dbReference type="PROSITE" id="PS51192"/>
    </source>
</evidence>
<evidence type="ECO:0000256" key="2">
    <source>
        <dbReference type="SAM" id="Coils"/>
    </source>
</evidence>
<dbReference type="PROSITE" id="PS51194">
    <property type="entry name" value="HELICASE_CTER"/>
    <property type="match status" value="1"/>
</dbReference>
<keyword evidence="1" id="KW-0378">Hydrolase</keyword>
<evidence type="ECO:0000256" key="1">
    <source>
        <dbReference type="ARBA" id="ARBA00022801"/>
    </source>
</evidence>
<dbReference type="PANTHER" id="PTHR45629">
    <property type="entry name" value="SNF2/RAD54 FAMILY MEMBER"/>
    <property type="match status" value="1"/>
</dbReference>
<feature type="compositionally biased region" description="Polar residues" evidence="3">
    <location>
        <begin position="697"/>
        <end position="709"/>
    </location>
</feature>
<evidence type="ECO:0000313" key="6">
    <source>
        <dbReference type="EMBL" id="GBG83531.1"/>
    </source>
</evidence>
<feature type="compositionally biased region" description="Acidic residues" evidence="3">
    <location>
        <begin position="105"/>
        <end position="115"/>
    </location>
</feature>
<feature type="compositionally biased region" description="Polar residues" evidence="3">
    <location>
        <begin position="1"/>
        <end position="16"/>
    </location>
</feature>